<dbReference type="AlphaFoldDB" id="A0A9X2C2R3"/>
<dbReference type="RefSeq" id="WP_275685695.1">
    <property type="nucleotide sequence ID" value="NZ_JAJLJH010000017.1"/>
</dbReference>
<keyword evidence="5" id="KW-0378">Hydrolase</keyword>
<dbReference type="SUPFAM" id="SSF64438">
    <property type="entry name" value="CNF1/YfiH-like putative cysteine hydrolases"/>
    <property type="match status" value="1"/>
</dbReference>
<keyword evidence="12" id="KW-1185">Reference proteome</keyword>
<dbReference type="NCBIfam" id="TIGR00726">
    <property type="entry name" value="peptidoglycan editing factor PgeF"/>
    <property type="match status" value="1"/>
</dbReference>
<comment type="catalytic activity">
    <reaction evidence="9">
        <text>S-methyl-5'-thioadenosine + phosphate = 5-(methylsulfanyl)-alpha-D-ribose 1-phosphate + adenine</text>
        <dbReference type="Rhea" id="RHEA:11852"/>
        <dbReference type="ChEBI" id="CHEBI:16708"/>
        <dbReference type="ChEBI" id="CHEBI:17509"/>
        <dbReference type="ChEBI" id="CHEBI:43474"/>
        <dbReference type="ChEBI" id="CHEBI:58533"/>
        <dbReference type="EC" id="2.4.2.28"/>
    </reaction>
    <physiologicalReaction direction="left-to-right" evidence="9">
        <dbReference type="Rhea" id="RHEA:11853"/>
    </physiologicalReaction>
</comment>
<dbReference type="GO" id="GO:0017061">
    <property type="term" value="F:S-methyl-5-thioadenosine phosphorylase activity"/>
    <property type="evidence" value="ECO:0007669"/>
    <property type="project" value="UniProtKB-EC"/>
</dbReference>
<evidence type="ECO:0000256" key="4">
    <source>
        <dbReference type="ARBA" id="ARBA00022723"/>
    </source>
</evidence>
<evidence type="ECO:0000256" key="6">
    <source>
        <dbReference type="ARBA" id="ARBA00022833"/>
    </source>
</evidence>
<evidence type="ECO:0000256" key="7">
    <source>
        <dbReference type="ARBA" id="ARBA00047989"/>
    </source>
</evidence>
<comment type="catalytic activity">
    <reaction evidence="8">
        <text>adenosine + phosphate = alpha-D-ribose 1-phosphate + adenine</text>
        <dbReference type="Rhea" id="RHEA:27642"/>
        <dbReference type="ChEBI" id="CHEBI:16335"/>
        <dbReference type="ChEBI" id="CHEBI:16708"/>
        <dbReference type="ChEBI" id="CHEBI:43474"/>
        <dbReference type="ChEBI" id="CHEBI:57720"/>
        <dbReference type="EC" id="2.4.2.1"/>
    </reaction>
    <physiologicalReaction direction="left-to-right" evidence="8">
        <dbReference type="Rhea" id="RHEA:27643"/>
    </physiologicalReaction>
</comment>
<organism evidence="11 12">
    <name type="scientific">Scleromatobacter humisilvae</name>
    <dbReference type="NCBI Taxonomy" id="2897159"/>
    <lineage>
        <taxon>Bacteria</taxon>
        <taxon>Pseudomonadati</taxon>
        <taxon>Pseudomonadota</taxon>
        <taxon>Betaproteobacteria</taxon>
        <taxon>Burkholderiales</taxon>
        <taxon>Sphaerotilaceae</taxon>
        <taxon>Scleromatobacter</taxon>
    </lineage>
</organism>
<dbReference type="EMBL" id="JAJLJH010000017">
    <property type="protein sequence ID" value="MCK9689642.1"/>
    <property type="molecule type" value="Genomic_DNA"/>
</dbReference>
<reference evidence="11" key="1">
    <citation type="submission" date="2021-11" db="EMBL/GenBank/DDBJ databases">
        <title>BS-T2-15 a new species belonging to the Comamonadaceae family isolated from the soil of a French oak forest.</title>
        <authorList>
            <person name="Mieszkin S."/>
            <person name="Alain K."/>
        </authorList>
    </citation>
    <scope>NUCLEOTIDE SEQUENCE</scope>
    <source>
        <strain evidence="11">BS-T2-15</strain>
    </source>
</reference>
<sequence>MPVEIVEPLPLEAFFRPSAWPRGTGALMTTRAGGVSAAPFDSLNLKAQTADPLDQIAVAENRRRFATTLGATPVFLEQVHGTRVVRLTPASTSPDAPTERADASITTVPGIACTVMVADCLPVLFATRDGRAVGAAHAGWRGLAGGVLEATVDAIRAAVPVAAGDIVAWLGASIGPTKFEVGADVPAAFQEGEARHFVPARAVDGVPKWLADLPALAEGRLRRLGLTDVSGCGLCTVSDASRFFSYRRDRVTGRLAAAAWIDVA</sequence>
<name>A0A9X2C2R3_9BURK</name>
<dbReference type="Proteomes" id="UP001139353">
    <property type="component" value="Unassembled WGS sequence"/>
</dbReference>
<dbReference type="InterPro" id="IPR011324">
    <property type="entry name" value="Cytotoxic_necrot_fac-like_cat"/>
</dbReference>
<comment type="caution">
    <text evidence="11">The sequence shown here is derived from an EMBL/GenBank/DDBJ whole genome shotgun (WGS) entry which is preliminary data.</text>
</comment>
<evidence type="ECO:0000313" key="12">
    <source>
        <dbReference type="Proteomes" id="UP001139353"/>
    </source>
</evidence>
<proteinExistence type="inferred from homology"/>
<keyword evidence="6" id="KW-0862">Zinc</keyword>
<dbReference type="InterPro" id="IPR038371">
    <property type="entry name" value="Cu_polyphenol_OxRdtase_sf"/>
</dbReference>
<evidence type="ECO:0000256" key="8">
    <source>
        <dbReference type="ARBA" id="ARBA00048968"/>
    </source>
</evidence>
<protein>
    <recommendedName>
        <fullName evidence="10">Purine nucleoside phosphorylase</fullName>
    </recommendedName>
</protein>
<evidence type="ECO:0000256" key="5">
    <source>
        <dbReference type="ARBA" id="ARBA00022801"/>
    </source>
</evidence>
<evidence type="ECO:0000256" key="3">
    <source>
        <dbReference type="ARBA" id="ARBA00022679"/>
    </source>
</evidence>
<evidence type="ECO:0000313" key="11">
    <source>
        <dbReference type="EMBL" id="MCK9689642.1"/>
    </source>
</evidence>
<evidence type="ECO:0000256" key="9">
    <source>
        <dbReference type="ARBA" id="ARBA00049893"/>
    </source>
</evidence>
<dbReference type="GO" id="GO:0005507">
    <property type="term" value="F:copper ion binding"/>
    <property type="evidence" value="ECO:0007669"/>
    <property type="project" value="TreeGrafter"/>
</dbReference>
<comment type="similarity">
    <text evidence="2 10">Belongs to the purine nucleoside phosphorylase YfiH/LACC1 family.</text>
</comment>
<evidence type="ECO:0000256" key="2">
    <source>
        <dbReference type="ARBA" id="ARBA00007353"/>
    </source>
</evidence>
<evidence type="ECO:0000256" key="10">
    <source>
        <dbReference type="RuleBase" id="RU361274"/>
    </source>
</evidence>
<dbReference type="Gene3D" id="3.60.140.10">
    <property type="entry name" value="CNF1/YfiH-like putative cysteine hydrolases"/>
    <property type="match status" value="1"/>
</dbReference>
<gene>
    <name evidence="11" type="primary">pgeF</name>
    <name evidence="11" type="ORF">LPC04_28315</name>
</gene>
<comment type="catalytic activity">
    <reaction evidence="7">
        <text>adenosine + H2O + H(+) = inosine + NH4(+)</text>
        <dbReference type="Rhea" id="RHEA:24408"/>
        <dbReference type="ChEBI" id="CHEBI:15377"/>
        <dbReference type="ChEBI" id="CHEBI:15378"/>
        <dbReference type="ChEBI" id="CHEBI:16335"/>
        <dbReference type="ChEBI" id="CHEBI:17596"/>
        <dbReference type="ChEBI" id="CHEBI:28938"/>
        <dbReference type="EC" id="3.5.4.4"/>
    </reaction>
    <physiologicalReaction direction="left-to-right" evidence="7">
        <dbReference type="Rhea" id="RHEA:24409"/>
    </physiologicalReaction>
</comment>
<dbReference type="Pfam" id="PF02578">
    <property type="entry name" value="Cu-oxidase_4"/>
    <property type="match status" value="1"/>
</dbReference>
<dbReference type="CDD" id="cd16833">
    <property type="entry name" value="YfiH"/>
    <property type="match status" value="1"/>
</dbReference>
<dbReference type="InterPro" id="IPR003730">
    <property type="entry name" value="Cu_polyphenol_OxRdtase"/>
</dbReference>
<keyword evidence="3" id="KW-0808">Transferase</keyword>
<dbReference type="PANTHER" id="PTHR30616:SF2">
    <property type="entry name" value="PURINE NUCLEOSIDE PHOSPHORYLASE LACC1"/>
    <property type="match status" value="1"/>
</dbReference>
<keyword evidence="4" id="KW-0479">Metal-binding</keyword>
<comment type="catalytic activity">
    <reaction evidence="1">
        <text>inosine + phosphate = alpha-D-ribose 1-phosphate + hypoxanthine</text>
        <dbReference type="Rhea" id="RHEA:27646"/>
        <dbReference type="ChEBI" id="CHEBI:17368"/>
        <dbReference type="ChEBI" id="CHEBI:17596"/>
        <dbReference type="ChEBI" id="CHEBI:43474"/>
        <dbReference type="ChEBI" id="CHEBI:57720"/>
        <dbReference type="EC" id="2.4.2.1"/>
    </reaction>
    <physiologicalReaction direction="left-to-right" evidence="1">
        <dbReference type="Rhea" id="RHEA:27647"/>
    </physiologicalReaction>
</comment>
<evidence type="ECO:0000256" key="1">
    <source>
        <dbReference type="ARBA" id="ARBA00000553"/>
    </source>
</evidence>
<dbReference type="GO" id="GO:0016787">
    <property type="term" value="F:hydrolase activity"/>
    <property type="evidence" value="ECO:0007669"/>
    <property type="project" value="UniProtKB-KW"/>
</dbReference>
<dbReference type="PANTHER" id="PTHR30616">
    <property type="entry name" value="UNCHARACTERIZED PROTEIN YFIH"/>
    <property type="match status" value="1"/>
</dbReference>
<accession>A0A9X2C2R3</accession>